<name>A0AC11EQ99_SHEEP</name>
<evidence type="ECO:0000313" key="1">
    <source>
        <dbReference type="Ensembl" id="ENSOARP00020061597.1"/>
    </source>
</evidence>
<reference evidence="1" key="1">
    <citation type="submission" date="2020-11" db="EMBL/GenBank/DDBJ databases">
        <authorList>
            <person name="Davenport K.M."/>
            <person name="Bickhart D.M."/>
            <person name="Smith T.P.L."/>
            <person name="Murdoch B.M."/>
            <person name="Rosen B.D."/>
        </authorList>
    </citation>
    <scope>NUCLEOTIDE SEQUENCE [LARGE SCALE GENOMIC DNA]</scope>
    <source>
        <strain evidence="1">OAR_USU_Benz2616</strain>
    </source>
</reference>
<proteinExistence type="predicted"/>
<reference evidence="1" key="2">
    <citation type="submission" date="2025-08" db="UniProtKB">
        <authorList>
            <consortium name="Ensembl"/>
        </authorList>
    </citation>
    <scope>IDENTIFICATION</scope>
</reference>
<sequence>MQLMGLWLLRVVNRVVGLGIGLGGNPLLLTKLCKDGEKHCFPIPRVGDGAGDTGMKSMRFGEADFSTSLSLRLKLSSQEWLICIAFCTSRSWTVSRLIKSMPSSCLIWCKRLLCMRTGEAGRSRPWRFGNVVLFRLALGASAWNTGEVSLRPWIRGALLDLLRPPPPPLLLPSAGFPPEPGGSSRSSSIFSWAMSRARRRGRCSVTDLGFPFPAVQGRGRRRRHRHRESVSGLVPLRMRAPPRKRSAMSLPGAG</sequence>
<dbReference type="Ensembl" id="ENSOART00020068837.1">
    <property type="protein sequence ID" value="ENSOARP00020061597.1"/>
    <property type="gene ID" value="ENSOARG00020039591.1"/>
</dbReference>
<protein>
    <submittedName>
        <fullName evidence="1">Uncharacterized protein</fullName>
    </submittedName>
</protein>
<accession>A0AC11EQ99</accession>
<reference evidence="1" key="3">
    <citation type="submission" date="2025-09" db="UniProtKB">
        <authorList>
            <consortium name="Ensembl"/>
        </authorList>
    </citation>
    <scope>IDENTIFICATION</scope>
</reference>
<organism evidence="1">
    <name type="scientific">Ovis aries</name>
    <name type="common">Sheep</name>
    <dbReference type="NCBI Taxonomy" id="9940"/>
    <lineage>
        <taxon>Eukaryota</taxon>
        <taxon>Metazoa</taxon>
        <taxon>Chordata</taxon>
        <taxon>Craniata</taxon>
        <taxon>Vertebrata</taxon>
        <taxon>Euteleostomi</taxon>
        <taxon>Mammalia</taxon>
        <taxon>Eutheria</taxon>
        <taxon>Laurasiatheria</taxon>
        <taxon>Artiodactyla</taxon>
        <taxon>Ruminantia</taxon>
        <taxon>Pecora</taxon>
        <taxon>Bovidae</taxon>
        <taxon>Caprinae</taxon>
        <taxon>Ovis</taxon>
    </lineage>
</organism>